<sequence length="198" mass="22837">MVIPVHKGVIPIFLMIVAAVLVSGCIFSSSQLDKIPPHIIAATEALSDLDLIEGNINTFSLDDEIYLINQLLSDNEGYQDDEEQLSSQYHAYRTWNDAFELMSQILRDDYMIYQSHLRQAERLYEDFNYVGWREEIIRAKSQAARMAEKSREAAYMMDTIPTEDIPADLQQSLRQSRYAMMEIARQSTSLENTLQQML</sequence>
<organism evidence="2 3">
    <name type="scientific">Methanocalculus chunghsingensis</name>
    <dbReference type="NCBI Taxonomy" id="156457"/>
    <lineage>
        <taxon>Archaea</taxon>
        <taxon>Methanobacteriati</taxon>
        <taxon>Methanobacteriota</taxon>
        <taxon>Stenosarchaea group</taxon>
        <taxon>Methanomicrobia</taxon>
        <taxon>Methanomicrobiales</taxon>
        <taxon>Methanocalculaceae</taxon>
        <taxon>Methanocalculus</taxon>
    </lineage>
</organism>
<reference evidence="2" key="1">
    <citation type="submission" date="2014-12" db="EMBL/GenBank/DDBJ databases">
        <authorList>
            <person name="Huang H.-H."/>
            <person name="Chen S.-C."/>
            <person name="Lai M.-C."/>
        </authorList>
    </citation>
    <scope>NUCLEOTIDE SEQUENCE</scope>
    <source>
        <strain evidence="2">K1F9705b</strain>
    </source>
</reference>
<proteinExistence type="predicted"/>
<dbReference type="AlphaFoldDB" id="A0A8J7W923"/>
<gene>
    <name evidence="2" type="ORF">RJ53_09755</name>
</gene>
<accession>A0A8J7W923</accession>
<keyword evidence="1" id="KW-0812">Transmembrane</keyword>
<evidence type="ECO:0000256" key="1">
    <source>
        <dbReference type="SAM" id="Phobius"/>
    </source>
</evidence>
<keyword evidence="1" id="KW-1133">Transmembrane helix</keyword>
<comment type="caution">
    <text evidence="2">The sequence shown here is derived from an EMBL/GenBank/DDBJ whole genome shotgun (WGS) entry which is preliminary data.</text>
</comment>
<name>A0A8J7W923_9EURY</name>
<protein>
    <submittedName>
        <fullName evidence="2">Uncharacterized protein</fullName>
    </submittedName>
</protein>
<evidence type="ECO:0000313" key="3">
    <source>
        <dbReference type="Proteomes" id="UP000730161"/>
    </source>
</evidence>
<keyword evidence="3" id="KW-1185">Reference proteome</keyword>
<evidence type="ECO:0000313" key="2">
    <source>
        <dbReference type="EMBL" id="MBR1369743.1"/>
    </source>
</evidence>
<feature type="transmembrane region" description="Helical" evidence="1">
    <location>
        <begin position="12"/>
        <end position="30"/>
    </location>
</feature>
<keyword evidence="1" id="KW-0472">Membrane</keyword>
<dbReference type="PROSITE" id="PS51257">
    <property type="entry name" value="PROKAR_LIPOPROTEIN"/>
    <property type="match status" value="1"/>
</dbReference>
<dbReference type="Proteomes" id="UP000730161">
    <property type="component" value="Unassembled WGS sequence"/>
</dbReference>
<dbReference type="EMBL" id="JWHL01000019">
    <property type="protein sequence ID" value="MBR1369743.1"/>
    <property type="molecule type" value="Genomic_DNA"/>
</dbReference>